<evidence type="ECO:0000259" key="9">
    <source>
        <dbReference type="Pfam" id="PF02397"/>
    </source>
</evidence>
<comment type="subcellular location">
    <subcellularLocation>
        <location evidence="1">Membrane</location>
        <topology evidence="1">Multi-pass membrane protein</topology>
    </subcellularLocation>
</comment>
<keyword evidence="3" id="KW-0808">Transferase</keyword>
<evidence type="ECO:0000256" key="7">
    <source>
        <dbReference type="SAM" id="MobiDB-lite"/>
    </source>
</evidence>
<feature type="transmembrane region" description="Helical" evidence="8">
    <location>
        <begin position="141"/>
        <end position="160"/>
    </location>
</feature>
<feature type="region of interest" description="Disordered" evidence="7">
    <location>
        <begin position="1"/>
        <end position="20"/>
    </location>
</feature>
<evidence type="ECO:0000256" key="2">
    <source>
        <dbReference type="ARBA" id="ARBA00006464"/>
    </source>
</evidence>
<dbReference type="InterPro" id="IPR017475">
    <property type="entry name" value="EPS_sugar_tfrase"/>
</dbReference>
<dbReference type="AlphaFoldDB" id="A0AAU7DEN0"/>
<dbReference type="Pfam" id="PF02397">
    <property type="entry name" value="Bac_transf"/>
    <property type="match status" value="1"/>
</dbReference>
<name>A0AAU7DEN0_9BACT</name>
<dbReference type="InterPro" id="IPR003362">
    <property type="entry name" value="Bact_transf"/>
</dbReference>
<reference evidence="10" key="1">
    <citation type="submission" date="2023-03" db="EMBL/GenBank/DDBJ databases">
        <title>Edaphobacter sp.</title>
        <authorList>
            <person name="Huber K.J."/>
            <person name="Papendorf J."/>
            <person name="Pilke C."/>
            <person name="Bunk B."/>
            <person name="Sproeer C."/>
            <person name="Pester M."/>
        </authorList>
    </citation>
    <scope>NUCLEOTIDE SEQUENCE</scope>
    <source>
        <strain evidence="10">DSM 110680</strain>
    </source>
</reference>
<dbReference type="NCBIfam" id="TIGR03025">
    <property type="entry name" value="EPS_sugtrans"/>
    <property type="match status" value="1"/>
</dbReference>
<dbReference type="RefSeq" id="WP_348261023.1">
    <property type="nucleotide sequence ID" value="NZ_CP121196.1"/>
</dbReference>
<comment type="similarity">
    <text evidence="2">Belongs to the bacterial sugar transferase family.</text>
</comment>
<proteinExistence type="inferred from homology"/>
<feature type="transmembrane region" description="Helical" evidence="8">
    <location>
        <begin position="115"/>
        <end position="135"/>
    </location>
</feature>
<protein>
    <submittedName>
        <fullName evidence="10">Exopolysaccharide biosynthesis polyprenyl glycosylphosphotransferase</fullName>
    </submittedName>
</protein>
<evidence type="ECO:0000256" key="3">
    <source>
        <dbReference type="ARBA" id="ARBA00022679"/>
    </source>
</evidence>
<feature type="transmembrane region" description="Helical" evidence="8">
    <location>
        <begin position="49"/>
        <end position="66"/>
    </location>
</feature>
<keyword evidence="5 8" id="KW-1133">Transmembrane helix</keyword>
<accession>A0AAU7DEN0</accession>
<organism evidence="10">
    <name type="scientific">Telmatobacter sp. DSM 110680</name>
    <dbReference type="NCBI Taxonomy" id="3036704"/>
    <lineage>
        <taxon>Bacteria</taxon>
        <taxon>Pseudomonadati</taxon>
        <taxon>Acidobacteriota</taxon>
        <taxon>Terriglobia</taxon>
        <taxon>Terriglobales</taxon>
        <taxon>Acidobacteriaceae</taxon>
        <taxon>Telmatobacter</taxon>
    </lineage>
</organism>
<dbReference type="GO" id="GO:0016020">
    <property type="term" value="C:membrane"/>
    <property type="evidence" value="ECO:0007669"/>
    <property type="project" value="UniProtKB-SubCell"/>
</dbReference>
<keyword evidence="4 8" id="KW-0812">Transmembrane</keyword>
<dbReference type="PANTHER" id="PTHR30576">
    <property type="entry name" value="COLANIC BIOSYNTHESIS UDP-GLUCOSE LIPID CARRIER TRANSFERASE"/>
    <property type="match status" value="1"/>
</dbReference>
<keyword evidence="6 8" id="KW-0472">Membrane</keyword>
<evidence type="ECO:0000256" key="4">
    <source>
        <dbReference type="ARBA" id="ARBA00022692"/>
    </source>
</evidence>
<evidence type="ECO:0000256" key="5">
    <source>
        <dbReference type="ARBA" id="ARBA00022989"/>
    </source>
</evidence>
<feature type="domain" description="Bacterial sugar transferase" evidence="9">
    <location>
        <begin position="315"/>
        <end position="488"/>
    </location>
</feature>
<feature type="transmembrane region" description="Helical" evidence="8">
    <location>
        <begin position="78"/>
        <end position="94"/>
    </location>
</feature>
<gene>
    <name evidence="10" type="ORF">P8935_14565</name>
</gene>
<feature type="transmembrane region" description="Helical" evidence="8">
    <location>
        <begin position="317"/>
        <end position="341"/>
    </location>
</feature>
<dbReference type="EMBL" id="CP121196">
    <property type="protein sequence ID" value="XBH15792.1"/>
    <property type="molecule type" value="Genomic_DNA"/>
</dbReference>
<evidence type="ECO:0000313" key="10">
    <source>
        <dbReference type="EMBL" id="XBH15792.1"/>
    </source>
</evidence>
<evidence type="ECO:0000256" key="1">
    <source>
        <dbReference type="ARBA" id="ARBA00004141"/>
    </source>
</evidence>
<evidence type="ECO:0000256" key="8">
    <source>
        <dbReference type="SAM" id="Phobius"/>
    </source>
</evidence>
<evidence type="ECO:0000256" key="6">
    <source>
        <dbReference type="ARBA" id="ARBA00023136"/>
    </source>
</evidence>
<dbReference type="PANTHER" id="PTHR30576:SF0">
    <property type="entry name" value="UNDECAPRENYL-PHOSPHATE N-ACETYLGALACTOSAMINYL 1-PHOSPHATE TRANSFERASE-RELATED"/>
    <property type="match status" value="1"/>
</dbReference>
<dbReference type="GO" id="GO:0016780">
    <property type="term" value="F:phosphotransferase activity, for other substituted phosphate groups"/>
    <property type="evidence" value="ECO:0007669"/>
    <property type="project" value="TreeGrafter"/>
</dbReference>
<sequence length="494" mass="55336">MNTNAIPFQPEGNNRSDPTPISIAIQTGTRKDWSPSELSVPLVRVTADFLLLLVGTLIGGTIGHLFQRTHSFELSTQSLILGSIIYTVLVLCLLQSDNAYPRVCSLLHVKETETVLRVSIKAIMISLVVCIVARYPVPRMAMLGGWIIGTAFLAIGRVWVLEAVRQRIATSLPRRRSLIYGSRRTARRFFTGALHSPMLGIDPVGFIGSESEHSEAIYSYDYFQRDSRPIFHEPLSVDMLTRLNIKDIYVCDSSISDHGLKTVREIAQAANCTLSLVDDQEILANKCPTRVWEMDGLFVATTEPNDAGRFYSAIKRLIDIACSALLIFLSAPIWALLAIAIRAESKGPIFFRQTRVGKDGKPFEILKFRSMKVDAPKYARSPNEQTDSRITRVGRLLRKTSLDEIPQLINVLRGEMTLVGPRPEMPFITEEYGPWEAARLTVPQGITGLWQLSADRQFAIHQSIEYDLYYIQNRTVLMDVAILLHTLVYAAKGI</sequence>